<keyword evidence="4" id="KW-1185">Reference proteome</keyword>
<dbReference type="CDD" id="cd22150">
    <property type="entry name" value="F-box_CeFBXA-like"/>
    <property type="match status" value="1"/>
</dbReference>
<organism evidence="3 4">
    <name type="scientific">Dactylellina haptotyla (strain CBS 200.50)</name>
    <name type="common">Nematode-trapping fungus</name>
    <name type="synonym">Monacrosporium haptotylum</name>
    <dbReference type="NCBI Taxonomy" id="1284197"/>
    <lineage>
        <taxon>Eukaryota</taxon>
        <taxon>Fungi</taxon>
        <taxon>Dikarya</taxon>
        <taxon>Ascomycota</taxon>
        <taxon>Pezizomycotina</taxon>
        <taxon>Orbiliomycetes</taxon>
        <taxon>Orbiliales</taxon>
        <taxon>Orbiliaceae</taxon>
        <taxon>Dactylellina</taxon>
    </lineage>
</organism>
<gene>
    <name evidence="3" type="ORF">H072_5930</name>
</gene>
<dbReference type="EMBL" id="AQGS01000432">
    <property type="protein sequence ID" value="EPS40258.1"/>
    <property type="molecule type" value="Genomic_DNA"/>
</dbReference>
<feature type="compositionally biased region" description="Polar residues" evidence="1">
    <location>
        <begin position="261"/>
        <end position="285"/>
    </location>
</feature>
<dbReference type="AlphaFoldDB" id="S8BLH5"/>
<feature type="compositionally biased region" description="Basic and acidic residues" evidence="1">
    <location>
        <begin position="353"/>
        <end position="364"/>
    </location>
</feature>
<evidence type="ECO:0000256" key="1">
    <source>
        <dbReference type="SAM" id="MobiDB-lite"/>
    </source>
</evidence>
<feature type="compositionally biased region" description="Low complexity" evidence="1">
    <location>
        <begin position="459"/>
        <end position="474"/>
    </location>
</feature>
<name>S8BLH5_DACHA</name>
<proteinExistence type="predicted"/>
<dbReference type="eggNOG" id="ENOG502S0Y1">
    <property type="taxonomic scope" value="Eukaryota"/>
</dbReference>
<dbReference type="InterPro" id="IPR001810">
    <property type="entry name" value="F-box_dom"/>
</dbReference>
<dbReference type="HOGENOM" id="CLU_009766_0_0_1"/>
<dbReference type="OrthoDB" id="6235964at2759"/>
<dbReference type="Proteomes" id="UP000015100">
    <property type="component" value="Unassembled WGS sequence"/>
</dbReference>
<feature type="region of interest" description="Disordered" evidence="1">
    <location>
        <begin position="440"/>
        <end position="491"/>
    </location>
</feature>
<sequence>MDSQTELVDHEIELLTWKHWFLGKIMSPSRLQEHCALDNGRHQQHISQNDHVIPDPLGVFSSLPAEIFDAILEELDLQSLTVCRAASWAFRDAIDNFTPYKSIITHCPDTMRALLCTYSAPHYTARQIYSALCSPVCDECKQQFGPLLDLLSGRRCCMPCVLSSPNLLTFGKWRLKYLVDKLRAEGILNEANIDRDPLTLQSLPGKYFAPQERIQISNYYTYTMTELQSRGRYARRSSRPKQPKQLPKSFLDDDEDVPQTAPHSGWSSRRNSGVSRNTSGGNAVPSTFLDDDEQDDEKLWFQRSGARHTRGTSWRSSMDAGKSFFADLISASTSGATTPKEEIPQPMFTTAAEEPKPAKPRERSQSIARSRSRYRKAPPKIQTKTAELPPVIPSITPTSVHPPPSAVAAIRSPSNPPLTKLSKDPIPLDVYRQYVTQMQPSATVTKQSSAESIGSSPKTAGSDTTSSSDAFDAARVLPPPPPYRKRQDSHNAPGSLKVMVVLSKRSREPYKFEHNTTVGELLDWACKRDAMTLRGAAILVERLPGFGFERALHESELLATVVDAMECRKEEATLYLDVDLVKSQNLRSIAASTDKAPPARLVANFYYAKGEDANSKIRSKRYFCLDDAKLTMSRMSSRAKSEKSSHVCNIMEYGIYTVGQYGKKRDFDTPSKCQYIIIMKALSSKQMFVDQSRFFHFLATDSQEQYFEWVKSLNEWRSFLYQVKERTKVAESQLIAKLEQGGVSSPEISETKLARLLTESKLTQATKKNDGVLSPGVMSPTTLSPKGGLGNGALNGSMNPAAYQTFSDTSSNRGGAAPIPGPDEFLSTGLLGKMYDRKVEMKNLETAPTMRVDRMGGQLIHGAGSRIEEAAGMYASTPKTPIYERAGAEERGRQGHRKDNEMTFYRDQTTSPPSRLQKVSSNGMPPPNMATSPAGLIQPKPLLDFGNEEDEMFKYKKKITGHGVEVDRNAGPLIHHATEPVNPNAITRSISTRLGRNAAASQAGSRARSATLKSGSKQRYEPEQPTFETTGLLASVPTQPQYTGHGIATGRHGAGKPLLNMSLNSNFVPGSLLEKHERVKEGGPTYKKTVSREVC</sequence>
<feature type="region of interest" description="Disordered" evidence="1">
    <location>
        <begin position="231"/>
        <end position="291"/>
    </location>
</feature>
<accession>S8BLH5</accession>
<feature type="region of interest" description="Disordered" evidence="1">
    <location>
        <begin position="999"/>
        <end position="1027"/>
    </location>
</feature>
<dbReference type="STRING" id="1284197.S8BLH5"/>
<evidence type="ECO:0000313" key="4">
    <source>
        <dbReference type="Proteomes" id="UP000015100"/>
    </source>
</evidence>
<dbReference type="SUPFAM" id="SSF81383">
    <property type="entry name" value="F-box domain"/>
    <property type="match status" value="1"/>
</dbReference>
<feature type="domain" description="F-box" evidence="2">
    <location>
        <begin position="57"/>
        <end position="103"/>
    </location>
</feature>
<comment type="caution">
    <text evidence="3">The sequence shown here is derived from an EMBL/GenBank/DDBJ whole genome shotgun (WGS) entry which is preliminary data.</text>
</comment>
<dbReference type="InterPro" id="IPR036047">
    <property type="entry name" value="F-box-like_dom_sf"/>
</dbReference>
<feature type="compositionally biased region" description="Polar residues" evidence="1">
    <location>
        <begin position="440"/>
        <end position="458"/>
    </location>
</feature>
<dbReference type="PROSITE" id="PS50181">
    <property type="entry name" value="FBOX"/>
    <property type="match status" value="1"/>
</dbReference>
<dbReference type="OMA" id="QTWRSWY"/>
<dbReference type="SMART" id="SM00256">
    <property type="entry name" value="FBOX"/>
    <property type="match status" value="1"/>
</dbReference>
<dbReference type="InterPro" id="IPR011993">
    <property type="entry name" value="PH-like_dom_sf"/>
</dbReference>
<feature type="region of interest" description="Disordered" evidence="1">
    <location>
        <begin position="349"/>
        <end position="424"/>
    </location>
</feature>
<feature type="compositionally biased region" description="Basic residues" evidence="1">
    <location>
        <begin position="232"/>
        <end position="242"/>
    </location>
</feature>
<reference evidence="4" key="2">
    <citation type="submission" date="2013-04" db="EMBL/GenBank/DDBJ databases">
        <title>Genomic mechanisms accounting for the adaptation to parasitism in nematode-trapping fungi.</title>
        <authorList>
            <person name="Ahren D.G."/>
        </authorList>
    </citation>
    <scope>NUCLEOTIDE SEQUENCE [LARGE SCALE GENOMIC DNA]</scope>
    <source>
        <strain evidence="4">CBS 200.50</strain>
    </source>
</reference>
<evidence type="ECO:0000313" key="3">
    <source>
        <dbReference type="EMBL" id="EPS40258.1"/>
    </source>
</evidence>
<protein>
    <recommendedName>
        <fullName evidence="2">F-box domain-containing protein</fullName>
    </recommendedName>
</protein>
<evidence type="ECO:0000259" key="2">
    <source>
        <dbReference type="PROSITE" id="PS50181"/>
    </source>
</evidence>
<feature type="compositionally biased region" description="Low complexity" evidence="1">
    <location>
        <begin position="999"/>
        <end position="1010"/>
    </location>
</feature>
<dbReference type="Gene3D" id="2.30.29.30">
    <property type="entry name" value="Pleckstrin-homology domain (PH domain)/Phosphotyrosine-binding domain (PTB)"/>
    <property type="match status" value="1"/>
</dbReference>
<reference evidence="3 4" key="1">
    <citation type="journal article" date="2013" name="PLoS Genet.">
        <title>Genomic mechanisms accounting for the adaptation to parasitism in nematode-trapping fungi.</title>
        <authorList>
            <person name="Meerupati T."/>
            <person name="Andersson K.M."/>
            <person name="Friman E."/>
            <person name="Kumar D."/>
            <person name="Tunlid A."/>
            <person name="Ahren D."/>
        </authorList>
    </citation>
    <scope>NUCLEOTIDE SEQUENCE [LARGE SCALE GENOMIC DNA]</scope>
    <source>
        <strain evidence="3 4">CBS 200.50</strain>
    </source>
</reference>